<feature type="transmembrane region" description="Helical" evidence="1">
    <location>
        <begin position="76"/>
        <end position="92"/>
    </location>
</feature>
<dbReference type="EMBL" id="JBHSKS010000010">
    <property type="protein sequence ID" value="MFC5192690.1"/>
    <property type="molecule type" value="Genomic_DNA"/>
</dbReference>
<feature type="transmembrane region" description="Helical" evidence="1">
    <location>
        <begin position="129"/>
        <end position="151"/>
    </location>
</feature>
<organism evidence="2 3">
    <name type="scientific">Algoriphagus aquatilis</name>
    <dbReference type="NCBI Taxonomy" id="490186"/>
    <lineage>
        <taxon>Bacteria</taxon>
        <taxon>Pseudomonadati</taxon>
        <taxon>Bacteroidota</taxon>
        <taxon>Cytophagia</taxon>
        <taxon>Cytophagales</taxon>
        <taxon>Cyclobacteriaceae</taxon>
        <taxon>Algoriphagus</taxon>
    </lineage>
</organism>
<dbReference type="Proteomes" id="UP001596163">
    <property type="component" value="Unassembled WGS sequence"/>
</dbReference>
<feature type="transmembrane region" description="Helical" evidence="1">
    <location>
        <begin position="104"/>
        <end position="123"/>
    </location>
</feature>
<proteinExistence type="predicted"/>
<feature type="transmembrane region" description="Helical" evidence="1">
    <location>
        <begin position="6"/>
        <end position="28"/>
    </location>
</feature>
<keyword evidence="1" id="KW-1133">Transmembrane helix</keyword>
<name>A0ABW0BZB3_9BACT</name>
<comment type="caution">
    <text evidence="2">The sequence shown here is derived from an EMBL/GenBank/DDBJ whole genome shotgun (WGS) entry which is preliminary data.</text>
</comment>
<keyword evidence="3" id="KW-1185">Reference proteome</keyword>
<dbReference type="RefSeq" id="WP_377915946.1">
    <property type="nucleotide sequence ID" value="NZ_JBHSKS010000010.1"/>
</dbReference>
<sequence>MTALTTLGILCIILVCFGPATDLIVDIYRNPKPTQIDKDGKRELKINRINFWDYLILIIPAFLLLMGLLSNAQKERATSFAILGIGYMMLILSSYNRRIEIPKINWFLFTTCLTLIVVSYLLGQSNVNYSFPSGTNSLTLLYFPAAAYIFLQASRHIIKLTTNTYPVTLDKHYRVGHYHIRYNRKTTYWDLAWTLLSMIGFPGLITYLTMMK</sequence>
<feature type="transmembrane region" description="Helical" evidence="1">
    <location>
        <begin position="49"/>
        <end position="70"/>
    </location>
</feature>
<evidence type="ECO:0000313" key="2">
    <source>
        <dbReference type="EMBL" id="MFC5192690.1"/>
    </source>
</evidence>
<keyword evidence="1" id="KW-0812">Transmembrane</keyword>
<reference evidence="3" key="1">
    <citation type="journal article" date="2019" name="Int. J. Syst. Evol. Microbiol.">
        <title>The Global Catalogue of Microorganisms (GCM) 10K type strain sequencing project: providing services to taxonomists for standard genome sequencing and annotation.</title>
        <authorList>
            <consortium name="The Broad Institute Genomics Platform"/>
            <consortium name="The Broad Institute Genome Sequencing Center for Infectious Disease"/>
            <person name="Wu L."/>
            <person name="Ma J."/>
        </authorList>
    </citation>
    <scope>NUCLEOTIDE SEQUENCE [LARGE SCALE GENOMIC DNA]</scope>
    <source>
        <strain evidence="3">CGMCC 1.7030</strain>
    </source>
</reference>
<feature type="transmembrane region" description="Helical" evidence="1">
    <location>
        <begin position="191"/>
        <end position="210"/>
    </location>
</feature>
<keyword evidence="1" id="KW-0472">Membrane</keyword>
<protein>
    <submittedName>
        <fullName evidence="2">Uncharacterized protein</fullName>
    </submittedName>
</protein>
<evidence type="ECO:0000256" key="1">
    <source>
        <dbReference type="SAM" id="Phobius"/>
    </source>
</evidence>
<accession>A0ABW0BZB3</accession>
<gene>
    <name evidence="2" type="ORF">ACFPIK_13010</name>
</gene>
<evidence type="ECO:0000313" key="3">
    <source>
        <dbReference type="Proteomes" id="UP001596163"/>
    </source>
</evidence>